<name>A0A8H4KZ72_9HYPO</name>
<dbReference type="EMBL" id="JAADYS010002279">
    <property type="protein sequence ID" value="KAF4459026.1"/>
    <property type="molecule type" value="Genomic_DNA"/>
</dbReference>
<dbReference type="AlphaFoldDB" id="A0A8H4KZ72"/>
<dbReference type="OrthoDB" id="5120070at2759"/>
<protein>
    <submittedName>
        <fullName evidence="1">Uncharacterized protein</fullName>
    </submittedName>
</protein>
<reference evidence="1 2" key="1">
    <citation type="submission" date="2020-01" db="EMBL/GenBank/DDBJ databases">
        <title>Identification and distribution of gene clusters putatively required for synthesis of sphingolipid metabolism inhibitors in phylogenetically diverse species of the filamentous fungus Fusarium.</title>
        <authorList>
            <person name="Kim H.-S."/>
            <person name="Busman M."/>
            <person name="Brown D.W."/>
            <person name="Divon H."/>
            <person name="Uhlig S."/>
            <person name="Proctor R.H."/>
        </authorList>
    </citation>
    <scope>NUCLEOTIDE SEQUENCE [LARGE SCALE GENOMIC DNA]</scope>
    <source>
        <strain evidence="1 2">NRRL 20459</strain>
    </source>
</reference>
<proteinExistence type="predicted"/>
<dbReference type="Proteomes" id="UP000554235">
    <property type="component" value="Unassembled WGS sequence"/>
</dbReference>
<sequence length="250" mass="28427">MADNSRFAFDLEDIANRRYIPTLRDFMGLGIHEVYVEFLQQGGRKPHVILRLVTHGHVPAVNRHGEEVALKACNLSMEYVGGEPDGQWEIRLTPYDDSSLSAGAGFRFPLRQSLQVGGVIAILQGIYPGLPLHHRSDLTHFNFVLADPVTLSVDGCRDIVSQWMIRLHTMGFMEWVADLQSVPRIVFNRNPPSYAFHDLIGYNYKKTTSRDRLRNLLVEVTPLPLDRGDFLDPRVQRIENYGGCQLPYNP</sequence>
<accession>A0A8H4KZ72</accession>
<gene>
    <name evidence="1" type="ORF">FALBO_14226</name>
</gene>
<keyword evidence="2" id="KW-1185">Reference proteome</keyword>
<organism evidence="1 2">
    <name type="scientific">Fusarium albosuccineum</name>
    <dbReference type="NCBI Taxonomy" id="1237068"/>
    <lineage>
        <taxon>Eukaryota</taxon>
        <taxon>Fungi</taxon>
        <taxon>Dikarya</taxon>
        <taxon>Ascomycota</taxon>
        <taxon>Pezizomycotina</taxon>
        <taxon>Sordariomycetes</taxon>
        <taxon>Hypocreomycetidae</taxon>
        <taxon>Hypocreales</taxon>
        <taxon>Nectriaceae</taxon>
        <taxon>Fusarium</taxon>
        <taxon>Fusarium decemcellulare species complex</taxon>
    </lineage>
</organism>
<evidence type="ECO:0000313" key="2">
    <source>
        <dbReference type="Proteomes" id="UP000554235"/>
    </source>
</evidence>
<evidence type="ECO:0000313" key="1">
    <source>
        <dbReference type="EMBL" id="KAF4459026.1"/>
    </source>
</evidence>
<comment type="caution">
    <text evidence="1">The sequence shown here is derived from an EMBL/GenBank/DDBJ whole genome shotgun (WGS) entry which is preliminary data.</text>
</comment>